<evidence type="ECO:0000259" key="2">
    <source>
        <dbReference type="Pfam" id="PF23247"/>
    </source>
</evidence>
<keyword evidence="4" id="KW-1185">Reference proteome</keyword>
<dbReference type="AlphaFoldDB" id="A0A445E938"/>
<evidence type="ECO:0000313" key="3">
    <source>
        <dbReference type="EMBL" id="RYR71947.1"/>
    </source>
</evidence>
<accession>A0A445E938</accession>
<dbReference type="PANTHER" id="PTHR33463:SF209">
    <property type="entry name" value="DISEASE RESISTANCE PROTEIN RPS2-LIKE"/>
    <property type="match status" value="1"/>
</dbReference>
<dbReference type="Pfam" id="PF23247">
    <property type="entry name" value="LRR_RPS2"/>
    <property type="match status" value="2"/>
</dbReference>
<name>A0A445E938_ARAHY</name>
<gene>
    <name evidence="3" type="ORF">Ahy_A02g006157</name>
</gene>
<dbReference type="Proteomes" id="UP000289738">
    <property type="component" value="Chromosome A02"/>
</dbReference>
<evidence type="ECO:0000256" key="1">
    <source>
        <dbReference type="ARBA" id="ARBA00022821"/>
    </source>
</evidence>
<protein>
    <recommendedName>
        <fullName evidence="2">Disease resistance protein At4g27190-like leucine-rich repeats domain-containing protein</fullName>
    </recommendedName>
</protein>
<dbReference type="STRING" id="3818.A0A445E938"/>
<sequence length="532" mass="61228">MSNLVEIIACDGGSKTSNEALEFPEVVAMSFSSLPSIRCFYKGRHIVECPKLKQLTVTSCPNLEIFKTESDNEEKRAFLSAEKVMSKLELLKITSKGVKWLMNNRGKYRFNSLKELYLSQWQSDHETLYCFLHTIPNLQTFELSFDSNIREFVPSENTSSQQRLGTVLLLKELTMEDIGFERDPALQRSLQRLKLYSCDKLRRLAHSSVSFNHLTYLEVKSCHKLKTLMTCSTAKSLVQLTTMKIAKCGKLNEIVTKDEEGNDEEIKIVFAKLITIQLEGLSNLKSFCSNLYCEFWVSLLEKLILSDCPNMKTFTAKHIRAPKLKSVLVRERFGEEEKGYWEGDLNATIQMIDKTHLFIGSFAAFKSSELQVWRQDKTLVQVNMFRNVKSLVVKRCDYLAYVIPFHLLHCFKNLENLEVADCDAVQVIFNMNDDSSNKVTTAMGMSRLKKVSLENLPNLTHVWDTDPKGMIHFQVLQDLRVDRCDSLEYVFPSSMPKDFVMLKTLSINNCDQLKCHCSNTFIRDYTGFNFQT</sequence>
<dbReference type="InterPro" id="IPR050905">
    <property type="entry name" value="Plant_NBS-LRR"/>
</dbReference>
<proteinExistence type="predicted"/>
<dbReference type="Gene3D" id="3.80.10.10">
    <property type="entry name" value="Ribonuclease Inhibitor"/>
    <property type="match status" value="2"/>
</dbReference>
<dbReference type="EMBL" id="SDMP01000002">
    <property type="protein sequence ID" value="RYR71947.1"/>
    <property type="molecule type" value="Genomic_DNA"/>
</dbReference>
<dbReference type="InterPro" id="IPR057135">
    <property type="entry name" value="At4g27190-like_LRR"/>
</dbReference>
<comment type="caution">
    <text evidence="3">The sequence shown here is derived from an EMBL/GenBank/DDBJ whole genome shotgun (WGS) entry which is preliminary data.</text>
</comment>
<organism evidence="3 4">
    <name type="scientific">Arachis hypogaea</name>
    <name type="common">Peanut</name>
    <dbReference type="NCBI Taxonomy" id="3818"/>
    <lineage>
        <taxon>Eukaryota</taxon>
        <taxon>Viridiplantae</taxon>
        <taxon>Streptophyta</taxon>
        <taxon>Embryophyta</taxon>
        <taxon>Tracheophyta</taxon>
        <taxon>Spermatophyta</taxon>
        <taxon>Magnoliopsida</taxon>
        <taxon>eudicotyledons</taxon>
        <taxon>Gunneridae</taxon>
        <taxon>Pentapetalae</taxon>
        <taxon>rosids</taxon>
        <taxon>fabids</taxon>
        <taxon>Fabales</taxon>
        <taxon>Fabaceae</taxon>
        <taxon>Papilionoideae</taxon>
        <taxon>50 kb inversion clade</taxon>
        <taxon>dalbergioids sensu lato</taxon>
        <taxon>Dalbergieae</taxon>
        <taxon>Pterocarpus clade</taxon>
        <taxon>Arachis</taxon>
    </lineage>
</organism>
<dbReference type="PANTHER" id="PTHR33463">
    <property type="entry name" value="NB-ARC DOMAIN-CONTAINING PROTEIN-RELATED"/>
    <property type="match status" value="1"/>
</dbReference>
<dbReference type="SUPFAM" id="SSF52047">
    <property type="entry name" value="RNI-like"/>
    <property type="match status" value="2"/>
</dbReference>
<keyword evidence="1" id="KW-0611">Plant defense</keyword>
<reference evidence="3 4" key="1">
    <citation type="submission" date="2019-01" db="EMBL/GenBank/DDBJ databases">
        <title>Sequencing of cultivated peanut Arachis hypogaea provides insights into genome evolution and oil improvement.</title>
        <authorList>
            <person name="Chen X."/>
        </authorList>
    </citation>
    <scope>NUCLEOTIDE SEQUENCE [LARGE SCALE GENOMIC DNA]</scope>
    <source>
        <strain evidence="4">cv. Fuhuasheng</strain>
        <tissue evidence="3">Leaves</tissue>
    </source>
</reference>
<feature type="domain" description="Disease resistance protein At4g27190-like leucine-rich repeats" evidence="2">
    <location>
        <begin position="370"/>
        <end position="511"/>
    </location>
</feature>
<feature type="domain" description="Disease resistance protein At4g27190-like leucine-rich repeats" evidence="2">
    <location>
        <begin position="210"/>
        <end position="313"/>
    </location>
</feature>
<evidence type="ECO:0000313" key="4">
    <source>
        <dbReference type="Proteomes" id="UP000289738"/>
    </source>
</evidence>
<dbReference type="InterPro" id="IPR032675">
    <property type="entry name" value="LRR_dom_sf"/>
</dbReference>